<name>A0A3E3EGM1_9FIRM</name>
<dbReference type="SFLD" id="SFLDS00003">
    <property type="entry name" value="Haloacid_Dehalogenase"/>
    <property type="match status" value="1"/>
</dbReference>
<dbReference type="EMBL" id="QUSL01000005">
    <property type="protein sequence ID" value="RGD86538.1"/>
    <property type="molecule type" value="Genomic_DNA"/>
</dbReference>
<comment type="caution">
    <text evidence="1">The sequence shown here is derived from an EMBL/GenBank/DDBJ whole genome shotgun (WGS) entry which is preliminary data.</text>
</comment>
<sequence>MLKAIIFDMDGLMVDTEIISFQCYKDIIESYGFNFTKKEYIEDYPGKSVISSMNFIKNKYNIDFDTDEKINQFKILEEQYLLKNSVELKKGLIQLLKYLNIHYYKTIVATSSGKERAERILGEHNLMKYFNGIVCGSEVEHGKPAPDIFLKACDKLNVEPEEALVLEDSEAGIQAASEAKISVICIPDMKFPQEKYLKKVEHVYDSLEDVISYLEMKKDISK</sequence>
<dbReference type="CDD" id="cd07505">
    <property type="entry name" value="HAD_BPGM-like"/>
    <property type="match status" value="1"/>
</dbReference>
<accession>A0A3E3EGM1</accession>
<dbReference type="GeneID" id="64195583"/>
<dbReference type="Proteomes" id="UP000261032">
    <property type="component" value="Unassembled WGS sequence"/>
</dbReference>
<dbReference type="InterPro" id="IPR023214">
    <property type="entry name" value="HAD_sf"/>
</dbReference>
<dbReference type="SFLD" id="SFLDG01129">
    <property type="entry name" value="C1.5:_HAD__Beta-PGM__Phosphata"/>
    <property type="match status" value="1"/>
</dbReference>
<dbReference type="PANTHER" id="PTHR18901:SF38">
    <property type="entry name" value="PSEUDOURIDINE-5'-PHOSPHATASE"/>
    <property type="match status" value="1"/>
</dbReference>
<proteinExistence type="predicted"/>
<evidence type="ECO:0000313" key="1">
    <source>
        <dbReference type="EMBL" id="RGD86538.1"/>
    </source>
</evidence>
<gene>
    <name evidence="1" type="ORF">DXB93_05085</name>
</gene>
<dbReference type="NCBIfam" id="TIGR01509">
    <property type="entry name" value="HAD-SF-IA-v3"/>
    <property type="match status" value="1"/>
</dbReference>
<dbReference type="PANTHER" id="PTHR18901">
    <property type="entry name" value="2-DEOXYGLUCOSE-6-PHOSPHATE PHOSPHATASE 2"/>
    <property type="match status" value="1"/>
</dbReference>
<protein>
    <submittedName>
        <fullName evidence="1">HAD family phosphatase</fullName>
    </submittedName>
</protein>
<dbReference type="Pfam" id="PF13419">
    <property type="entry name" value="HAD_2"/>
    <property type="match status" value="1"/>
</dbReference>
<dbReference type="AlphaFoldDB" id="A0A3E3EGM1"/>
<organism evidence="1 2">
    <name type="scientific">Thomasclavelia ramosa</name>
    <dbReference type="NCBI Taxonomy" id="1547"/>
    <lineage>
        <taxon>Bacteria</taxon>
        <taxon>Bacillati</taxon>
        <taxon>Bacillota</taxon>
        <taxon>Erysipelotrichia</taxon>
        <taxon>Erysipelotrichales</taxon>
        <taxon>Coprobacillaceae</taxon>
        <taxon>Thomasclavelia</taxon>
    </lineage>
</organism>
<dbReference type="InterPro" id="IPR006439">
    <property type="entry name" value="HAD-SF_hydro_IA"/>
</dbReference>
<dbReference type="NCBIfam" id="TIGR01549">
    <property type="entry name" value="HAD-SF-IA-v1"/>
    <property type="match status" value="1"/>
</dbReference>
<reference evidence="1 2" key="1">
    <citation type="submission" date="2018-08" db="EMBL/GenBank/DDBJ databases">
        <title>A genome reference for cultivated species of the human gut microbiota.</title>
        <authorList>
            <person name="Zou Y."/>
            <person name="Xue W."/>
            <person name="Luo G."/>
        </authorList>
    </citation>
    <scope>NUCLEOTIDE SEQUENCE [LARGE SCALE GENOMIC DNA]</scope>
    <source>
        <strain evidence="1 2">OM06-4</strain>
    </source>
</reference>
<dbReference type="Gene3D" id="3.40.50.1000">
    <property type="entry name" value="HAD superfamily/HAD-like"/>
    <property type="match status" value="1"/>
</dbReference>
<dbReference type="InterPro" id="IPR023198">
    <property type="entry name" value="PGP-like_dom2"/>
</dbReference>
<dbReference type="SFLD" id="SFLDG01135">
    <property type="entry name" value="C1.5.6:_HAD__Beta-PGM__Phospha"/>
    <property type="match status" value="1"/>
</dbReference>
<dbReference type="SUPFAM" id="SSF56784">
    <property type="entry name" value="HAD-like"/>
    <property type="match status" value="1"/>
</dbReference>
<dbReference type="InterPro" id="IPR041492">
    <property type="entry name" value="HAD_2"/>
</dbReference>
<evidence type="ECO:0000313" key="2">
    <source>
        <dbReference type="Proteomes" id="UP000261032"/>
    </source>
</evidence>
<dbReference type="PRINTS" id="PR00413">
    <property type="entry name" value="HADHALOGNASE"/>
</dbReference>
<dbReference type="InterPro" id="IPR036412">
    <property type="entry name" value="HAD-like_sf"/>
</dbReference>
<dbReference type="Gene3D" id="1.10.150.240">
    <property type="entry name" value="Putative phosphatase, domain 2"/>
    <property type="match status" value="1"/>
</dbReference>
<dbReference type="RefSeq" id="WP_003537575.1">
    <property type="nucleotide sequence ID" value="NZ_AP031443.1"/>
</dbReference>